<dbReference type="EC" id="1.14.13.22" evidence="9"/>
<evidence type="ECO:0000256" key="5">
    <source>
        <dbReference type="ARBA" id="ARBA00022857"/>
    </source>
</evidence>
<accession>A0A840RXF7</accession>
<dbReference type="InterPro" id="IPR020946">
    <property type="entry name" value="Flavin_mOase-like"/>
</dbReference>
<keyword evidence="8" id="KW-1133">Transmembrane helix</keyword>
<dbReference type="PANTHER" id="PTHR43098:SF3">
    <property type="entry name" value="L-ORNITHINE N(5)-MONOOXYGENASE-RELATED"/>
    <property type="match status" value="1"/>
</dbReference>
<dbReference type="InterPro" id="IPR036188">
    <property type="entry name" value="FAD/NAD-bd_sf"/>
</dbReference>
<evidence type="ECO:0000256" key="3">
    <source>
        <dbReference type="ARBA" id="ARBA00022630"/>
    </source>
</evidence>
<dbReference type="InterPro" id="IPR050775">
    <property type="entry name" value="FAD-binding_Monooxygenases"/>
</dbReference>
<keyword evidence="10" id="KW-1185">Reference proteome</keyword>
<evidence type="ECO:0000256" key="1">
    <source>
        <dbReference type="ARBA" id="ARBA00001974"/>
    </source>
</evidence>
<keyword evidence="6 9" id="KW-0560">Oxidoreductase</keyword>
<protein>
    <submittedName>
        <fullName evidence="9">Cyclohexanone monooxygenase</fullName>
        <ecNumber evidence="9">1.14.13.22</ecNumber>
    </submittedName>
</protein>
<evidence type="ECO:0000256" key="2">
    <source>
        <dbReference type="ARBA" id="ARBA00010139"/>
    </source>
</evidence>
<organism evidence="9 10">
    <name type="scientific">Glaciimonas immobilis</name>
    <dbReference type="NCBI Taxonomy" id="728004"/>
    <lineage>
        <taxon>Bacteria</taxon>
        <taxon>Pseudomonadati</taxon>
        <taxon>Pseudomonadota</taxon>
        <taxon>Betaproteobacteria</taxon>
        <taxon>Burkholderiales</taxon>
        <taxon>Oxalobacteraceae</taxon>
        <taxon>Glaciimonas</taxon>
    </lineage>
</organism>
<proteinExistence type="inferred from homology"/>
<keyword evidence="8" id="KW-0812">Transmembrane</keyword>
<dbReference type="SUPFAM" id="SSF51905">
    <property type="entry name" value="FAD/NAD(P)-binding domain"/>
    <property type="match status" value="2"/>
</dbReference>
<dbReference type="Proteomes" id="UP000571084">
    <property type="component" value="Unassembled WGS sequence"/>
</dbReference>
<dbReference type="RefSeq" id="WP_168056730.1">
    <property type="nucleotide sequence ID" value="NZ_JAAOZT010000012.1"/>
</dbReference>
<dbReference type="PANTHER" id="PTHR43098">
    <property type="entry name" value="L-ORNITHINE N(5)-MONOOXYGENASE-RELATED"/>
    <property type="match status" value="1"/>
</dbReference>
<comment type="cofactor">
    <cofactor evidence="1">
        <name>FAD</name>
        <dbReference type="ChEBI" id="CHEBI:57692"/>
    </cofactor>
</comment>
<comment type="similarity">
    <text evidence="2">Belongs to the FAD-binding monooxygenase family.</text>
</comment>
<comment type="caution">
    <text evidence="9">The sequence shown here is derived from an EMBL/GenBank/DDBJ whole genome shotgun (WGS) entry which is preliminary data.</text>
</comment>
<dbReference type="EMBL" id="JACHHQ010000006">
    <property type="protein sequence ID" value="MBB5201140.1"/>
    <property type="molecule type" value="Genomic_DNA"/>
</dbReference>
<evidence type="ECO:0000256" key="7">
    <source>
        <dbReference type="ARBA" id="ARBA00023033"/>
    </source>
</evidence>
<dbReference type="GO" id="GO:0050660">
    <property type="term" value="F:flavin adenine dinucleotide binding"/>
    <property type="evidence" value="ECO:0007669"/>
    <property type="project" value="InterPro"/>
</dbReference>
<keyword evidence="8" id="KW-0472">Membrane</keyword>
<keyword evidence="7 9" id="KW-0503">Monooxygenase</keyword>
<reference evidence="9 10" key="1">
    <citation type="submission" date="2020-08" db="EMBL/GenBank/DDBJ databases">
        <title>Genomic Encyclopedia of Type Strains, Phase IV (KMG-IV): sequencing the most valuable type-strain genomes for metagenomic binning, comparative biology and taxonomic classification.</title>
        <authorList>
            <person name="Goeker M."/>
        </authorList>
    </citation>
    <scope>NUCLEOTIDE SEQUENCE [LARGE SCALE GENOMIC DNA]</scope>
    <source>
        <strain evidence="9 10">DSM 23240</strain>
    </source>
</reference>
<dbReference type="AlphaFoldDB" id="A0A840RXF7"/>
<dbReference type="GO" id="GO:0004499">
    <property type="term" value="F:N,N-dimethylaniline monooxygenase activity"/>
    <property type="evidence" value="ECO:0007669"/>
    <property type="project" value="InterPro"/>
</dbReference>
<dbReference type="GO" id="GO:0050661">
    <property type="term" value="F:NADP binding"/>
    <property type="evidence" value="ECO:0007669"/>
    <property type="project" value="InterPro"/>
</dbReference>
<dbReference type="PRINTS" id="PR00411">
    <property type="entry name" value="PNDRDTASEI"/>
</dbReference>
<name>A0A840RXF7_9BURK</name>
<keyword evidence="5" id="KW-0521">NADP</keyword>
<dbReference type="Gene3D" id="3.50.50.60">
    <property type="entry name" value="FAD/NAD(P)-binding domain"/>
    <property type="match status" value="2"/>
</dbReference>
<keyword evidence="3" id="KW-0285">Flavoprotein</keyword>
<evidence type="ECO:0000313" key="10">
    <source>
        <dbReference type="Proteomes" id="UP000571084"/>
    </source>
</evidence>
<dbReference type="Pfam" id="PF00743">
    <property type="entry name" value="FMO-like"/>
    <property type="match status" value="1"/>
</dbReference>
<dbReference type="GO" id="GO:0018667">
    <property type="term" value="F:cyclohexanone monooxygenase activity"/>
    <property type="evidence" value="ECO:0007669"/>
    <property type="project" value="UniProtKB-EC"/>
</dbReference>
<keyword evidence="4" id="KW-0274">FAD</keyword>
<evidence type="ECO:0000256" key="4">
    <source>
        <dbReference type="ARBA" id="ARBA00022827"/>
    </source>
</evidence>
<gene>
    <name evidence="9" type="ORF">HNR39_002989</name>
</gene>
<feature type="transmembrane region" description="Helical" evidence="8">
    <location>
        <begin position="14"/>
        <end position="31"/>
    </location>
</feature>
<sequence length="554" mass="61479">MISSASVPAIKDRVVDVVVIGAGFAGLYMLYRLRQLGLTTRVCEAGKGVGGTWYWNRYPGARCDVESMQYSYSFSEALQQEWQWTERYPKQDEILRYINHVADRFALRSDIAFDTKVISAVYNDDAAVAASADSHRWTVTTDQGETFKAHYVISAAGCLSAARMPELPGLENFKGKCYHTGNWPHTPVDFTGQRVGVVGTGSSGVQTIPVIAEQASELVVFQRTPNFSIPAWNRPLKDEEQQLWKDDYTAHREKARQTRSGILYEYSTRAASDVPDAERQLEYERRWLRGGANYTHAFNDIYTNRDSNDSAAQFVRNKIHATVADPALAALLAPTDHAIGTKRICVDTNYYQTYNQSHVSLVDIRASPIEEIVPEGIRTGTATYALDSIVFATGYDAITGALDRIDIRGKDGIALKDKWSDGPRTYLGLMTAGFPNLFFITGPGSPSILTNVIVSIEQHVNWIADCLASMQEKNFSTAEALLSAENEWVAHVNEVAAKTLFPTTKSWFMGANIPGKPQVFLPYAGGLGNYTVICEEIVAASYRGFTFDADQEQR</sequence>
<evidence type="ECO:0000256" key="8">
    <source>
        <dbReference type="SAM" id="Phobius"/>
    </source>
</evidence>
<evidence type="ECO:0000256" key="6">
    <source>
        <dbReference type="ARBA" id="ARBA00023002"/>
    </source>
</evidence>
<evidence type="ECO:0000313" key="9">
    <source>
        <dbReference type="EMBL" id="MBB5201140.1"/>
    </source>
</evidence>